<dbReference type="OrthoDB" id="112837at2"/>
<keyword evidence="3" id="KW-1003">Cell membrane</keyword>
<protein>
    <submittedName>
        <fullName evidence="9">Polysulphide reductase, NrfD</fullName>
    </submittedName>
</protein>
<keyword evidence="5 8" id="KW-1133">Transmembrane helix</keyword>
<proteinExistence type="inferred from homology"/>
<feature type="transmembrane region" description="Helical" evidence="8">
    <location>
        <begin position="209"/>
        <end position="228"/>
    </location>
</feature>
<dbReference type="InterPro" id="IPR005614">
    <property type="entry name" value="NrfD-like"/>
</dbReference>
<feature type="transmembrane region" description="Helical" evidence="8">
    <location>
        <begin position="248"/>
        <end position="269"/>
    </location>
</feature>
<comment type="subcellular location">
    <subcellularLocation>
        <location evidence="1">Cell membrane</location>
        <topology evidence="1">Multi-pass membrane protein</topology>
    </subcellularLocation>
</comment>
<feature type="compositionally biased region" description="Basic and acidic residues" evidence="7">
    <location>
        <begin position="24"/>
        <end position="42"/>
    </location>
</feature>
<dbReference type="InterPro" id="IPR052049">
    <property type="entry name" value="Electron_transfer_protein"/>
</dbReference>
<name>A0A212U620_9MICO</name>
<keyword evidence="4 8" id="KW-0812">Transmembrane</keyword>
<evidence type="ECO:0000313" key="9">
    <source>
        <dbReference type="EMBL" id="SNC73534.1"/>
    </source>
</evidence>
<evidence type="ECO:0000256" key="4">
    <source>
        <dbReference type="ARBA" id="ARBA00022692"/>
    </source>
</evidence>
<feature type="transmembrane region" description="Helical" evidence="8">
    <location>
        <begin position="114"/>
        <end position="132"/>
    </location>
</feature>
<reference evidence="9 10" key="1">
    <citation type="submission" date="2017-06" db="EMBL/GenBank/DDBJ databases">
        <authorList>
            <person name="Kim H.J."/>
            <person name="Triplett B.A."/>
        </authorList>
    </citation>
    <scope>NUCLEOTIDE SEQUENCE [LARGE SCALE GENOMIC DNA]</scope>
    <source>
        <strain evidence="9 10">DSM 22179</strain>
    </source>
</reference>
<dbReference type="EMBL" id="FYEZ01000003">
    <property type="protein sequence ID" value="SNC73534.1"/>
    <property type="molecule type" value="Genomic_DNA"/>
</dbReference>
<dbReference type="RefSeq" id="WP_088818989.1">
    <property type="nucleotide sequence ID" value="NZ_FYEZ01000003.1"/>
</dbReference>
<evidence type="ECO:0000256" key="1">
    <source>
        <dbReference type="ARBA" id="ARBA00004651"/>
    </source>
</evidence>
<accession>A0A212U620</accession>
<feature type="region of interest" description="Disordered" evidence="7">
    <location>
        <begin position="1"/>
        <end position="59"/>
    </location>
</feature>
<evidence type="ECO:0000256" key="6">
    <source>
        <dbReference type="ARBA" id="ARBA00023136"/>
    </source>
</evidence>
<evidence type="ECO:0000256" key="3">
    <source>
        <dbReference type="ARBA" id="ARBA00022475"/>
    </source>
</evidence>
<keyword evidence="6 8" id="KW-0472">Membrane</keyword>
<evidence type="ECO:0000256" key="5">
    <source>
        <dbReference type="ARBA" id="ARBA00022989"/>
    </source>
</evidence>
<feature type="transmembrane region" description="Helical" evidence="8">
    <location>
        <begin position="152"/>
        <end position="173"/>
    </location>
</feature>
<sequence>MSTSEFDSYVPPEFTGPRKKRRGGRDLSRDGAGERAAARRTDWLTGRGRGRGEQPVVPEPEFTSYYGHGVVKPVPWKHEIPAYLFLGGVAAGSGLLAAGALATGNDPLRRSARFTAMVGAGLSGVALIADLGRPERFLNMMRTFKVTSPMSMGTWIFSGFSAFAGLSTACELVRVLEERDLSALLGAPAAAELEAVLDDLRPVLRPVDAVAAAGLAVSAAPLAAYTAVLLSDTATPLWFESRRHLPFVFVSSAALASGGVQMALVPVGAAAPARRLALLGVVGDLVAVHRLEEHLEAEGVLGPLHSGNPGRMMRAAKALVVAGGVGALLARRSRTAGVLGGVALAAASALTRFAVVEGGQESARDPRWTVEPQRRRLEERRAGGPVGDSITT</sequence>
<evidence type="ECO:0000256" key="2">
    <source>
        <dbReference type="ARBA" id="ARBA00008929"/>
    </source>
</evidence>
<dbReference type="Gene3D" id="1.20.1630.10">
    <property type="entry name" value="Formate dehydrogenase/DMSO reductase domain"/>
    <property type="match status" value="1"/>
</dbReference>
<comment type="similarity">
    <text evidence="2">Belongs to the NrfD family.</text>
</comment>
<dbReference type="PANTHER" id="PTHR34856:SF2">
    <property type="entry name" value="PROTEIN NRFD"/>
    <property type="match status" value="1"/>
</dbReference>
<dbReference type="GO" id="GO:0005886">
    <property type="term" value="C:plasma membrane"/>
    <property type="evidence" value="ECO:0007669"/>
    <property type="project" value="UniProtKB-SubCell"/>
</dbReference>
<gene>
    <name evidence="9" type="ORF">SAMN05445756_2013</name>
</gene>
<dbReference type="Pfam" id="PF03916">
    <property type="entry name" value="NrfD"/>
    <property type="match status" value="1"/>
</dbReference>
<feature type="transmembrane region" description="Helical" evidence="8">
    <location>
        <begin position="80"/>
        <end position="102"/>
    </location>
</feature>
<evidence type="ECO:0000256" key="7">
    <source>
        <dbReference type="SAM" id="MobiDB-lite"/>
    </source>
</evidence>
<evidence type="ECO:0000256" key="8">
    <source>
        <dbReference type="SAM" id="Phobius"/>
    </source>
</evidence>
<feature type="region of interest" description="Disordered" evidence="7">
    <location>
        <begin position="373"/>
        <end position="392"/>
    </location>
</feature>
<dbReference type="PANTHER" id="PTHR34856">
    <property type="entry name" value="PROTEIN NRFD"/>
    <property type="match status" value="1"/>
</dbReference>
<keyword evidence="10" id="KW-1185">Reference proteome</keyword>
<dbReference type="Proteomes" id="UP000198122">
    <property type="component" value="Unassembled WGS sequence"/>
</dbReference>
<dbReference type="AlphaFoldDB" id="A0A212U620"/>
<evidence type="ECO:0000313" key="10">
    <source>
        <dbReference type="Proteomes" id="UP000198122"/>
    </source>
</evidence>
<feature type="compositionally biased region" description="Basic and acidic residues" evidence="7">
    <location>
        <begin position="373"/>
        <end position="382"/>
    </location>
</feature>
<organism evidence="9 10">
    <name type="scientific">Kytococcus aerolatus</name>
    <dbReference type="NCBI Taxonomy" id="592308"/>
    <lineage>
        <taxon>Bacteria</taxon>
        <taxon>Bacillati</taxon>
        <taxon>Actinomycetota</taxon>
        <taxon>Actinomycetes</taxon>
        <taxon>Micrococcales</taxon>
        <taxon>Kytococcaceae</taxon>
        <taxon>Kytococcus</taxon>
    </lineage>
</organism>